<sequence>MSWKTGFRSLYYLGAPEPDDPVLVPAQTAILVIDVQNTYLERPDRASLSPQEQHRYDLWTPFHERMHGTVIPNTARLLALARQNGIECLFARIACHTKDGRDRSLSQKMPGWNNLLLPKDDAPSQLVAELQPAGDEIVVTKTTDSALTGTNLRLILHNLGIRNVICCGIFTDQCVSSTVRSLADESYAVIVLEDCCAAATEDLHRKELEIINMIYCHVMSSDELCKIMALAK</sequence>
<dbReference type="CDD" id="cd00431">
    <property type="entry name" value="cysteine_hydrolases"/>
    <property type="match status" value="1"/>
</dbReference>
<dbReference type="GeneID" id="66685819"/>
<name>A0A1A5I110_RHILI</name>
<reference evidence="4" key="1">
    <citation type="submission" date="2016-06" db="EMBL/GenBank/DDBJ databases">
        <title>NZP2037 Pacbio-Illumina hybrid assembly.</title>
        <authorList>
            <person name="Ramsay J.P."/>
        </authorList>
    </citation>
    <scope>NUCLEOTIDE SEQUENCE [LARGE SCALE GENOMIC DNA]</scope>
    <source>
        <strain evidence="4">R7ANS::ICEMlSym2042</strain>
    </source>
</reference>
<evidence type="ECO:0000259" key="2">
    <source>
        <dbReference type="Pfam" id="PF00857"/>
    </source>
</evidence>
<dbReference type="PANTHER" id="PTHR43540:SF1">
    <property type="entry name" value="ISOCHORISMATASE HYDROLASE"/>
    <property type="match status" value="1"/>
</dbReference>
<dbReference type="Proteomes" id="UP000093748">
    <property type="component" value="Unassembled WGS sequence"/>
</dbReference>
<organism evidence="3 4">
    <name type="scientific">Rhizobium loti</name>
    <name type="common">Mesorhizobium loti</name>
    <dbReference type="NCBI Taxonomy" id="381"/>
    <lineage>
        <taxon>Bacteria</taxon>
        <taxon>Pseudomonadati</taxon>
        <taxon>Pseudomonadota</taxon>
        <taxon>Alphaproteobacteria</taxon>
        <taxon>Hyphomicrobiales</taxon>
        <taxon>Phyllobacteriaceae</taxon>
        <taxon>Mesorhizobium</taxon>
    </lineage>
</organism>
<dbReference type="OrthoDB" id="9807387at2"/>
<protein>
    <submittedName>
        <fullName evidence="3">Amidase</fullName>
    </submittedName>
</protein>
<keyword evidence="1" id="KW-0378">Hydrolase</keyword>
<gene>
    <name evidence="3" type="ORF">BAE39_24135</name>
</gene>
<evidence type="ECO:0000313" key="3">
    <source>
        <dbReference type="EMBL" id="OBP69470.1"/>
    </source>
</evidence>
<evidence type="ECO:0000256" key="1">
    <source>
        <dbReference type="ARBA" id="ARBA00022801"/>
    </source>
</evidence>
<dbReference type="EMBL" id="LZTJ01000034">
    <property type="protein sequence ID" value="OBP69470.1"/>
    <property type="molecule type" value="Genomic_DNA"/>
</dbReference>
<proteinExistence type="predicted"/>
<comment type="caution">
    <text evidence="3">The sequence shown here is derived from an EMBL/GenBank/DDBJ whole genome shotgun (WGS) entry which is preliminary data.</text>
</comment>
<feature type="domain" description="Isochorismatase-like" evidence="2">
    <location>
        <begin position="28"/>
        <end position="222"/>
    </location>
</feature>
<dbReference type="InterPro" id="IPR036380">
    <property type="entry name" value="Isochorismatase-like_sf"/>
</dbReference>
<dbReference type="Pfam" id="PF00857">
    <property type="entry name" value="Isochorismatase"/>
    <property type="match status" value="1"/>
</dbReference>
<dbReference type="InterPro" id="IPR000868">
    <property type="entry name" value="Isochorismatase-like_dom"/>
</dbReference>
<dbReference type="GO" id="GO:0016787">
    <property type="term" value="F:hydrolase activity"/>
    <property type="evidence" value="ECO:0007669"/>
    <property type="project" value="UniProtKB-KW"/>
</dbReference>
<dbReference type="InterPro" id="IPR050272">
    <property type="entry name" value="Isochorismatase-like_hydrls"/>
</dbReference>
<dbReference type="PANTHER" id="PTHR43540">
    <property type="entry name" value="PEROXYUREIDOACRYLATE/UREIDOACRYLATE AMIDOHYDROLASE-RELATED"/>
    <property type="match status" value="1"/>
</dbReference>
<evidence type="ECO:0000313" key="4">
    <source>
        <dbReference type="Proteomes" id="UP000093748"/>
    </source>
</evidence>
<dbReference type="AlphaFoldDB" id="A0A1A5I110"/>
<accession>A0A1A5I110</accession>
<dbReference type="Gene3D" id="3.40.50.850">
    <property type="entry name" value="Isochorismatase-like"/>
    <property type="match status" value="1"/>
</dbReference>
<dbReference type="SUPFAM" id="SSF52499">
    <property type="entry name" value="Isochorismatase-like hydrolases"/>
    <property type="match status" value="1"/>
</dbReference>
<dbReference type="RefSeq" id="WP_032928896.1">
    <property type="nucleotide sequence ID" value="NZ_LZTH01000023.1"/>
</dbReference>